<dbReference type="AlphaFoldDB" id="A0AAN5S1Q5"/>
<feature type="transmembrane region" description="Helical" evidence="8">
    <location>
        <begin position="221"/>
        <end position="239"/>
    </location>
</feature>
<feature type="transmembrane region" description="Helical" evidence="8">
    <location>
        <begin position="444"/>
        <end position="463"/>
    </location>
</feature>
<evidence type="ECO:0000256" key="6">
    <source>
        <dbReference type="ARBA" id="ARBA00022989"/>
    </source>
</evidence>
<dbReference type="Proteomes" id="UP000865968">
    <property type="component" value="Unassembled WGS sequence"/>
</dbReference>
<comment type="subcellular location">
    <subcellularLocation>
        <location evidence="1">Cell membrane</location>
        <topology evidence="1">Multi-pass membrane protein</topology>
    </subcellularLocation>
</comment>
<feature type="transmembrane region" description="Helical" evidence="8">
    <location>
        <begin position="302"/>
        <end position="322"/>
    </location>
</feature>
<feature type="transmembrane region" description="Helical" evidence="8">
    <location>
        <begin position="557"/>
        <end position="576"/>
    </location>
</feature>
<evidence type="ECO:0000256" key="7">
    <source>
        <dbReference type="ARBA" id="ARBA00023136"/>
    </source>
</evidence>
<evidence type="ECO:0000256" key="4">
    <source>
        <dbReference type="ARBA" id="ARBA00022475"/>
    </source>
</evidence>
<dbReference type="NCBIfam" id="NF007866">
    <property type="entry name" value="PRK10577.1-2"/>
    <property type="match status" value="1"/>
</dbReference>
<dbReference type="EMBL" id="DACSWI010000018">
    <property type="protein sequence ID" value="HAT3810922.1"/>
    <property type="molecule type" value="Genomic_DNA"/>
</dbReference>
<keyword evidence="7 8" id="KW-0472">Membrane</keyword>
<dbReference type="InterPro" id="IPR000522">
    <property type="entry name" value="ABC_transptr_permease_BtuC"/>
</dbReference>
<feature type="transmembrane region" description="Helical" evidence="8">
    <location>
        <begin position="343"/>
        <end position="366"/>
    </location>
</feature>
<evidence type="ECO:0000256" key="1">
    <source>
        <dbReference type="ARBA" id="ARBA00004651"/>
    </source>
</evidence>
<accession>A0AAN5S1Q5</accession>
<sequence>MKIRYLILFPLLFILLIVINLQLEPGLSPQQQLSLIFTPEAAQTFPAVFYLYGQLPRLCMALLAGATLGLTGSLMQQLTQNNLTSPMTLGTSSGAWLALVILSVSFSELSADYAVPVATAGALLAFAFVILITGSRNITGLPLIVSGMVVNILLGAIATAVITLNSQFAQNIFMWGAGDLTQDGWQNVTDVMPRLLPVLFILLFAPRILTVLRLGHQGAQARGLSVLPVFLLFMVLSAWLVSVVISTAGMIGFIGLLAPNLVRIAGARTALQELIFSVIAGAFLLLFADTLALALGQLMQTVIPTGVMTAAIGAPALIVFSRRRFTAQDQMTIILKPVISPRFLPHAMSVVVLLLFAGLMTTVFFQQSETGFLWGAPEPFRWSLRWPRLLSAATAGVALALAGTLLQRLIYNPLASPDILGVSSGATVALILISVLTGNMIQTSLWGAALTGSALVLGLLLLLGRRHQFAPATLILTGIALTAGLEAFVQFFLAQGALSNYRILLWLSGSTYRVSGEQSVLFASVIAGLTVIILALSRRLTLISIGRTFAQARGLHTGRTALLMLTLVALLCALVTATVGPLAFTGLIAPHMAALCGAQKVKSQLIFAGLAGAVLMIWADWLGQTLIWPSQIAAGTLVSVLGGSYFLGLMLVSRFRKQS</sequence>
<dbReference type="GO" id="GO:0005886">
    <property type="term" value="C:plasma membrane"/>
    <property type="evidence" value="ECO:0007669"/>
    <property type="project" value="UniProtKB-SubCell"/>
</dbReference>
<feature type="transmembrane region" description="Helical" evidence="8">
    <location>
        <begin position="605"/>
        <end position="626"/>
    </location>
</feature>
<reference evidence="9" key="2">
    <citation type="submission" date="2020-10" db="EMBL/GenBank/DDBJ databases">
        <authorList>
            <consortium name="NCBI Pathogen Detection Project"/>
        </authorList>
    </citation>
    <scope>NUCLEOTIDE SEQUENCE</scope>
    <source>
        <strain evidence="9">Morganella morganii ARLG-3209</strain>
    </source>
</reference>
<dbReference type="CDD" id="cd06550">
    <property type="entry name" value="TM_ABC_iron-siderophores_like"/>
    <property type="match status" value="2"/>
</dbReference>
<feature type="transmembrane region" description="Helical" evidence="8">
    <location>
        <begin position="141"/>
        <end position="164"/>
    </location>
</feature>
<feature type="transmembrane region" description="Helical" evidence="8">
    <location>
        <begin position="245"/>
        <end position="262"/>
    </location>
</feature>
<comment type="caution">
    <text evidence="9">The sequence shown here is derived from an EMBL/GenBank/DDBJ whole genome shotgun (WGS) entry which is preliminary data.</text>
</comment>
<dbReference type="SUPFAM" id="SSF81345">
    <property type="entry name" value="ABC transporter involved in vitamin B12 uptake, BtuC"/>
    <property type="match status" value="2"/>
</dbReference>
<dbReference type="Pfam" id="PF01032">
    <property type="entry name" value="FecCD"/>
    <property type="match status" value="2"/>
</dbReference>
<protein>
    <submittedName>
        <fullName evidence="9">Fe(3+)-hydroxamate ABC transporter permease FhuB</fullName>
    </submittedName>
</protein>
<dbReference type="Gene3D" id="1.10.3470.10">
    <property type="entry name" value="ABC transporter involved in vitamin B12 uptake, BtuC"/>
    <property type="match status" value="2"/>
</dbReference>
<dbReference type="InterPro" id="IPR037294">
    <property type="entry name" value="ABC_BtuC-like"/>
</dbReference>
<dbReference type="RefSeq" id="WP_392496641.1">
    <property type="nucleotide sequence ID" value="NZ_JBICJZ010000026.1"/>
</dbReference>
<evidence type="ECO:0000313" key="9">
    <source>
        <dbReference type="EMBL" id="HAT3810922.1"/>
    </source>
</evidence>
<dbReference type="GO" id="GO:0022857">
    <property type="term" value="F:transmembrane transporter activity"/>
    <property type="evidence" value="ECO:0007669"/>
    <property type="project" value="InterPro"/>
</dbReference>
<feature type="transmembrane region" description="Helical" evidence="8">
    <location>
        <begin position="195"/>
        <end position="214"/>
    </location>
</feature>
<evidence type="ECO:0000256" key="8">
    <source>
        <dbReference type="SAM" id="Phobius"/>
    </source>
</evidence>
<keyword evidence="5 8" id="KW-0812">Transmembrane</keyword>
<keyword evidence="6 8" id="KW-1133">Transmembrane helix</keyword>
<evidence type="ECO:0000256" key="3">
    <source>
        <dbReference type="ARBA" id="ARBA00022448"/>
    </source>
</evidence>
<feature type="transmembrane region" description="Helical" evidence="8">
    <location>
        <begin position="418"/>
        <end position="438"/>
    </location>
</feature>
<feature type="transmembrane region" description="Helical" evidence="8">
    <location>
        <begin position="113"/>
        <end position="134"/>
    </location>
</feature>
<feature type="transmembrane region" description="Helical" evidence="8">
    <location>
        <begin position="632"/>
        <end position="652"/>
    </location>
</feature>
<feature type="transmembrane region" description="Helical" evidence="8">
    <location>
        <begin position="87"/>
        <end position="107"/>
    </location>
</feature>
<feature type="transmembrane region" description="Helical" evidence="8">
    <location>
        <begin position="518"/>
        <end position="536"/>
    </location>
</feature>
<name>A0AAN5S1Q5_MORMO</name>
<feature type="transmembrane region" description="Helical" evidence="8">
    <location>
        <begin position="386"/>
        <end position="406"/>
    </location>
</feature>
<feature type="transmembrane region" description="Helical" evidence="8">
    <location>
        <begin position="582"/>
        <end position="598"/>
    </location>
</feature>
<evidence type="ECO:0000256" key="5">
    <source>
        <dbReference type="ARBA" id="ARBA00022692"/>
    </source>
</evidence>
<dbReference type="PANTHER" id="PTHR30472:SF37">
    <property type="entry name" value="FE(3+) DICITRATE TRANSPORT SYSTEM PERMEASE PROTEIN FECD-RELATED"/>
    <property type="match status" value="1"/>
</dbReference>
<keyword evidence="3" id="KW-0813">Transport</keyword>
<dbReference type="PANTHER" id="PTHR30472">
    <property type="entry name" value="FERRIC ENTEROBACTIN TRANSPORT SYSTEM PERMEASE PROTEIN"/>
    <property type="match status" value="1"/>
</dbReference>
<proteinExistence type="inferred from homology"/>
<dbReference type="GO" id="GO:0033214">
    <property type="term" value="P:siderophore-iron import into cell"/>
    <property type="evidence" value="ECO:0007669"/>
    <property type="project" value="TreeGrafter"/>
</dbReference>
<organism evidence="9 10">
    <name type="scientific">Morganella morganii</name>
    <name type="common">Proteus morganii</name>
    <dbReference type="NCBI Taxonomy" id="582"/>
    <lineage>
        <taxon>Bacteria</taxon>
        <taxon>Pseudomonadati</taxon>
        <taxon>Pseudomonadota</taxon>
        <taxon>Gammaproteobacteria</taxon>
        <taxon>Enterobacterales</taxon>
        <taxon>Morganellaceae</taxon>
        <taxon>Morganella</taxon>
    </lineage>
</organism>
<feature type="transmembrane region" description="Helical" evidence="8">
    <location>
        <begin position="475"/>
        <end position="498"/>
    </location>
</feature>
<evidence type="ECO:0000256" key="2">
    <source>
        <dbReference type="ARBA" id="ARBA00007935"/>
    </source>
</evidence>
<feature type="transmembrane region" description="Helical" evidence="8">
    <location>
        <begin position="55"/>
        <end position="75"/>
    </location>
</feature>
<feature type="transmembrane region" description="Helical" evidence="8">
    <location>
        <begin position="274"/>
        <end position="296"/>
    </location>
</feature>
<reference evidence="9" key="1">
    <citation type="journal article" date="2018" name="Genome Biol.">
        <title>SKESA: strategic k-mer extension for scrupulous assemblies.</title>
        <authorList>
            <person name="Souvorov A."/>
            <person name="Agarwala R."/>
            <person name="Lipman D.J."/>
        </authorList>
    </citation>
    <scope>NUCLEOTIDE SEQUENCE</scope>
    <source>
        <strain evidence="9">Morganella morganii ARLG-3209</strain>
    </source>
</reference>
<comment type="similarity">
    <text evidence="2">Belongs to the binding-protein-dependent transport system permease family. FecCD subfamily.</text>
</comment>
<keyword evidence="4" id="KW-1003">Cell membrane</keyword>
<gene>
    <name evidence="9" type="primary">fhuB</name>
    <name evidence="9" type="ORF">I8608_003835</name>
</gene>
<evidence type="ECO:0000313" key="10">
    <source>
        <dbReference type="Proteomes" id="UP000865968"/>
    </source>
</evidence>